<keyword evidence="3" id="KW-1185">Reference proteome</keyword>
<dbReference type="EMBL" id="JAYWIO010000006">
    <property type="protein sequence ID" value="KAK7255057.1"/>
    <property type="molecule type" value="Genomic_DNA"/>
</dbReference>
<gene>
    <name evidence="2" type="ORF">RIF29_28459</name>
</gene>
<reference evidence="2 3" key="1">
    <citation type="submission" date="2024-01" db="EMBL/GenBank/DDBJ databases">
        <title>The genomes of 5 underutilized Papilionoideae crops provide insights into root nodulation and disease resistanc.</title>
        <authorList>
            <person name="Yuan L."/>
        </authorList>
    </citation>
    <scope>NUCLEOTIDE SEQUENCE [LARGE SCALE GENOMIC DNA]</scope>
    <source>
        <strain evidence="2">ZHUSHIDOU_FW_LH</strain>
        <tissue evidence="2">Leaf</tissue>
    </source>
</reference>
<dbReference type="AlphaFoldDB" id="A0AAN9ECR7"/>
<protein>
    <submittedName>
        <fullName evidence="2">Uncharacterized protein</fullName>
    </submittedName>
</protein>
<evidence type="ECO:0000313" key="3">
    <source>
        <dbReference type="Proteomes" id="UP001372338"/>
    </source>
</evidence>
<feature type="region of interest" description="Disordered" evidence="1">
    <location>
        <begin position="60"/>
        <end position="96"/>
    </location>
</feature>
<accession>A0AAN9ECR7</accession>
<name>A0AAN9ECR7_CROPI</name>
<dbReference type="Proteomes" id="UP001372338">
    <property type="component" value="Unassembled WGS sequence"/>
</dbReference>
<sequence length="96" mass="10890">MSPNNLLELKEKLDLTYTKKTNSITVFDAKRKIHMLKKDESAESQKLPMQLMAETRLDGFQQVERKRSSRENTTTSGLGISAKKAKDDERENGSSS</sequence>
<organism evidence="2 3">
    <name type="scientific">Crotalaria pallida</name>
    <name type="common">Smooth rattlebox</name>
    <name type="synonym">Crotalaria striata</name>
    <dbReference type="NCBI Taxonomy" id="3830"/>
    <lineage>
        <taxon>Eukaryota</taxon>
        <taxon>Viridiplantae</taxon>
        <taxon>Streptophyta</taxon>
        <taxon>Embryophyta</taxon>
        <taxon>Tracheophyta</taxon>
        <taxon>Spermatophyta</taxon>
        <taxon>Magnoliopsida</taxon>
        <taxon>eudicotyledons</taxon>
        <taxon>Gunneridae</taxon>
        <taxon>Pentapetalae</taxon>
        <taxon>rosids</taxon>
        <taxon>fabids</taxon>
        <taxon>Fabales</taxon>
        <taxon>Fabaceae</taxon>
        <taxon>Papilionoideae</taxon>
        <taxon>50 kb inversion clade</taxon>
        <taxon>genistoids sensu lato</taxon>
        <taxon>core genistoids</taxon>
        <taxon>Crotalarieae</taxon>
        <taxon>Crotalaria</taxon>
    </lineage>
</organism>
<proteinExistence type="predicted"/>
<evidence type="ECO:0000256" key="1">
    <source>
        <dbReference type="SAM" id="MobiDB-lite"/>
    </source>
</evidence>
<feature type="compositionally biased region" description="Basic and acidic residues" evidence="1">
    <location>
        <begin position="84"/>
        <end position="96"/>
    </location>
</feature>
<comment type="caution">
    <text evidence="2">The sequence shown here is derived from an EMBL/GenBank/DDBJ whole genome shotgun (WGS) entry which is preliminary data.</text>
</comment>
<evidence type="ECO:0000313" key="2">
    <source>
        <dbReference type="EMBL" id="KAK7255057.1"/>
    </source>
</evidence>